<dbReference type="Proteomes" id="UP000031549">
    <property type="component" value="Unassembled WGS sequence"/>
</dbReference>
<evidence type="ECO:0000313" key="3">
    <source>
        <dbReference type="Proteomes" id="UP000031549"/>
    </source>
</evidence>
<feature type="transmembrane region" description="Helical" evidence="1">
    <location>
        <begin position="44"/>
        <end position="66"/>
    </location>
</feature>
<organism evidence="2 3">
    <name type="scientific">Hassallia byssoidea VB512170</name>
    <dbReference type="NCBI Taxonomy" id="1304833"/>
    <lineage>
        <taxon>Bacteria</taxon>
        <taxon>Bacillati</taxon>
        <taxon>Cyanobacteriota</taxon>
        <taxon>Cyanophyceae</taxon>
        <taxon>Nostocales</taxon>
        <taxon>Tolypothrichaceae</taxon>
        <taxon>Hassallia</taxon>
    </lineage>
</organism>
<evidence type="ECO:0000256" key="1">
    <source>
        <dbReference type="SAM" id="Phobius"/>
    </source>
</evidence>
<feature type="transmembrane region" description="Helical" evidence="1">
    <location>
        <begin position="16"/>
        <end position="38"/>
    </location>
</feature>
<proteinExistence type="predicted"/>
<keyword evidence="1" id="KW-1133">Transmembrane helix</keyword>
<feature type="transmembrane region" description="Helical" evidence="1">
    <location>
        <begin position="78"/>
        <end position="104"/>
    </location>
</feature>
<accession>A0A846H4H2</accession>
<reference evidence="2 3" key="1">
    <citation type="journal article" date="2015" name="Genome Announc.">
        <title>Draft Genome Sequence of Cyanobacterium Hassallia byssoidea Strain VB512170, Isolated from Monuments in India.</title>
        <authorList>
            <person name="Singh D."/>
            <person name="Chandrababunaidu M.M."/>
            <person name="Panda A."/>
            <person name="Sen D."/>
            <person name="Bhattacharyya S."/>
            <person name="Adhikary S.P."/>
            <person name="Tripathy S."/>
        </authorList>
    </citation>
    <scope>NUCLEOTIDE SEQUENCE [LARGE SCALE GENOMIC DNA]</scope>
    <source>
        <strain evidence="2 3">VB512170</strain>
    </source>
</reference>
<dbReference type="RefSeq" id="WP_039738881.1">
    <property type="nucleotide sequence ID" value="NZ_JTCM02000003.1"/>
</dbReference>
<sequence>MKRLFRFFKPSKNQPLLNLVIIGFLSVLFLANLIFKIFSFVFPSFNAIAVALFLLIPFLLIVNGFFFRRWWLKLINFWIFLLPSLLSVWIFNNATIIFLLIGIYQPEQEIKFKSYNIVVYKSPVWLDTDAERGFVLKQEKIIFPGIKLAKPIYENKNHYLDKIENYQLIGRDKVILDFVYYDVGKKRKRKESKEFQVKDFLYF</sequence>
<keyword evidence="1" id="KW-0812">Transmembrane</keyword>
<dbReference type="EMBL" id="JTCM02000003">
    <property type="protein sequence ID" value="NEU71499.1"/>
    <property type="molecule type" value="Genomic_DNA"/>
</dbReference>
<evidence type="ECO:0000313" key="2">
    <source>
        <dbReference type="EMBL" id="NEU71499.1"/>
    </source>
</evidence>
<name>A0A846H4H2_9CYAN</name>
<gene>
    <name evidence="2" type="ORF">PI95_002610</name>
</gene>
<keyword evidence="3" id="KW-1185">Reference proteome</keyword>
<keyword evidence="1" id="KW-0472">Membrane</keyword>
<comment type="caution">
    <text evidence="2">The sequence shown here is derived from an EMBL/GenBank/DDBJ whole genome shotgun (WGS) entry which is preliminary data.</text>
</comment>
<dbReference type="AlphaFoldDB" id="A0A846H4H2"/>
<protein>
    <submittedName>
        <fullName evidence="2">Uncharacterized protein</fullName>
    </submittedName>
</protein>